<accession>A0A3B0SQ14</accession>
<dbReference type="SUPFAM" id="SSF53756">
    <property type="entry name" value="UDP-Glycosyltransferase/glycogen phosphorylase"/>
    <property type="match status" value="1"/>
</dbReference>
<evidence type="ECO:0000313" key="1">
    <source>
        <dbReference type="EMBL" id="VAW06550.1"/>
    </source>
</evidence>
<protein>
    <submittedName>
        <fullName evidence="1">Glycosyl transferase, group 1 family protein</fullName>
    </submittedName>
</protein>
<organism evidence="1">
    <name type="scientific">hydrothermal vent metagenome</name>
    <dbReference type="NCBI Taxonomy" id="652676"/>
    <lineage>
        <taxon>unclassified sequences</taxon>
        <taxon>metagenomes</taxon>
        <taxon>ecological metagenomes</taxon>
    </lineage>
</organism>
<dbReference type="EMBL" id="UOEH01000527">
    <property type="protein sequence ID" value="VAW06550.1"/>
    <property type="molecule type" value="Genomic_DNA"/>
</dbReference>
<name>A0A3B0SQ14_9ZZZZ</name>
<dbReference type="GO" id="GO:0016740">
    <property type="term" value="F:transferase activity"/>
    <property type="evidence" value="ECO:0007669"/>
    <property type="project" value="UniProtKB-KW"/>
</dbReference>
<reference evidence="1" key="1">
    <citation type="submission" date="2018-06" db="EMBL/GenBank/DDBJ databases">
        <authorList>
            <person name="Zhirakovskaya E."/>
        </authorList>
    </citation>
    <scope>NUCLEOTIDE SEQUENCE</scope>
</reference>
<proteinExistence type="predicted"/>
<gene>
    <name evidence="1" type="ORF">MNBD_ALPHA05-744</name>
</gene>
<sequence length="193" mass="21135">MKLAYFINQYPGISHSFIRREIQALERGGAEIFRYAIRPSKDEVIAQEDFDESDKTRHIITAGAGPIIRSIASEIVANPLGAARALGAAMSMGWRSEAGLVRHLFYFGEALVLANWLKRDGLRHVHAHFGTNAATIAMLAAPLARASFSFTVHGPEEFEKPALISLRRKLESAAFSVAISQFGASQLKKLSSP</sequence>
<dbReference type="AlphaFoldDB" id="A0A3B0SQ14"/>
<feature type="non-terminal residue" evidence="1">
    <location>
        <position position="193"/>
    </location>
</feature>
<dbReference type="Gene3D" id="3.40.50.2000">
    <property type="entry name" value="Glycogen Phosphorylase B"/>
    <property type="match status" value="1"/>
</dbReference>
<keyword evidence="1" id="KW-0808">Transferase</keyword>